<dbReference type="AlphaFoldDB" id="A0A366HAS3"/>
<keyword evidence="2" id="KW-0547">Nucleotide-binding</keyword>
<keyword evidence="3" id="KW-1185">Reference proteome</keyword>
<reference evidence="2 3" key="1">
    <citation type="submission" date="2018-06" db="EMBL/GenBank/DDBJ databases">
        <title>Genomic Encyclopedia of Type Strains, Phase IV (KMG-IV): sequencing the most valuable type-strain genomes for metagenomic binning, comparative biology and taxonomic classification.</title>
        <authorList>
            <person name="Goeker M."/>
        </authorList>
    </citation>
    <scope>NUCLEOTIDE SEQUENCE [LARGE SCALE GENOMIC DNA]</scope>
    <source>
        <strain evidence="2 3">DSM 25520</strain>
    </source>
</reference>
<name>A0A366HAS3_9BURK</name>
<dbReference type="Gene3D" id="3.90.320.10">
    <property type="match status" value="1"/>
</dbReference>
<feature type="domain" description="PD-(D/E)XK endonuclease-like" evidence="1">
    <location>
        <begin position="606"/>
        <end position="851"/>
    </location>
</feature>
<dbReference type="NCBIfam" id="TIGR03623">
    <property type="entry name" value="probable DNA repair protein"/>
    <property type="match status" value="1"/>
</dbReference>
<dbReference type="RefSeq" id="WP_113933630.1">
    <property type="nucleotide sequence ID" value="NZ_JACCEU010000007.1"/>
</dbReference>
<comment type="caution">
    <text evidence="2">The sequence shown here is derived from an EMBL/GenBank/DDBJ whole genome shotgun (WGS) entry which is preliminary data.</text>
</comment>
<proteinExistence type="predicted"/>
<protein>
    <submittedName>
        <fullName evidence="2">DNA helicase/exodeoxyribonuclease V subunit B</fullName>
    </submittedName>
</protein>
<dbReference type="InterPro" id="IPR019925">
    <property type="entry name" value="DNA_repair_protein_predicted"/>
</dbReference>
<evidence type="ECO:0000313" key="2">
    <source>
        <dbReference type="EMBL" id="RBP38826.1"/>
    </source>
</evidence>
<accession>A0A366HAS3</accession>
<organism evidence="2 3">
    <name type="scientific">Eoetvoesiella caeni</name>
    <dbReference type="NCBI Taxonomy" id="645616"/>
    <lineage>
        <taxon>Bacteria</taxon>
        <taxon>Pseudomonadati</taxon>
        <taxon>Pseudomonadota</taxon>
        <taxon>Betaproteobacteria</taxon>
        <taxon>Burkholderiales</taxon>
        <taxon>Alcaligenaceae</taxon>
        <taxon>Eoetvoesiella</taxon>
    </lineage>
</organism>
<dbReference type="InterPro" id="IPR011604">
    <property type="entry name" value="PDDEXK-like_dom_sf"/>
</dbReference>
<dbReference type="EMBL" id="QNRQ01000006">
    <property type="protein sequence ID" value="RBP38826.1"/>
    <property type="molecule type" value="Genomic_DNA"/>
</dbReference>
<dbReference type="Pfam" id="PF12705">
    <property type="entry name" value="PDDEXK_1"/>
    <property type="match status" value="1"/>
</dbReference>
<sequence>MFTESTPISLDELSGLPSTATLVLTVNNRYARRILADLSVQLDAQRQVMSLPDIVPLSAWLQQASDQLSFIADSGLASHTVDAFGARCLWQKVILDAEPDRVLLDVGLAARLAQDADRLVSEWQLQVPPEMETSDYQRFKVWRQAYRQSLQSMDAEDSVLGFERVHEAIAQGVLPFHFQHLVLAGFNELAPRLSGLVQALLGQGVSVHALRADEQPAAALQRIQASDPDTEWRLAAHWAQTQLRANPGGRYAIVAASLESDVVLAHRVLREALRGTEHEPALPYNVAVARPLADWPLVRAALAWLRLLHTLLRRKQCEPKLAGEALLAGGCVAHAAEAAGRALIDAAWRRKAVVSVSKGRFEEQLAQWTPRLAQAWSDCLAMAADWRDGTLDAWVQRFRSVLQALGFPGEAMLDSHAYQVVETLDRAFDRLARQSAVLGSVDFGQAVALLARLARETPFQPQRDPAARLDVQGFLEAEGGRWDGVWILGLTDEVLPASPKPNPLIPLAALRQADAPRATPERELKWAQDLYGALLRCAPQVWVSHALHEGERELRPSPCIENLAAGEAPPLPSPSQPCELEFLRDEQGPPLAQGSQTRGGIAVIDTQARNPLWAFVKYRLGASELADYAVLSDQNARGLFLHEAIEFVWRSVDSQETLAQQHASGELLALAEQAIQNSAEQHLRDYSPVLRELEVERARVVLESWFELELKRQPFAIEGVERSFQWTHGALDLTLRLDRIDKLDDGRLAVIDYKTGGGNIDPKSNWMRTRPIGLQLPFYASVLAREDARVGALVLARLHARKVEVKGLADGNYGFEGLAALDDWPEFAGRGWQQLMADWRHTIEGLAQEYSQGVAVNRSLRADDIKYCDTLPFLRLNEEIRHDV</sequence>
<keyword evidence="2" id="KW-0067">ATP-binding</keyword>
<dbReference type="OrthoDB" id="9761147at2"/>
<evidence type="ECO:0000313" key="3">
    <source>
        <dbReference type="Proteomes" id="UP000253628"/>
    </source>
</evidence>
<gene>
    <name evidence="2" type="ORF">DFR37_106118</name>
</gene>
<dbReference type="GO" id="GO:0004386">
    <property type="term" value="F:helicase activity"/>
    <property type="evidence" value="ECO:0007669"/>
    <property type="project" value="UniProtKB-KW"/>
</dbReference>
<dbReference type="SUPFAM" id="SSF52540">
    <property type="entry name" value="P-loop containing nucleoside triphosphate hydrolases"/>
    <property type="match status" value="1"/>
</dbReference>
<keyword evidence="2" id="KW-0378">Hydrolase</keyword>
<dbReference type="InterPro" id="IPR038726">
    <property type="entry name" value="PDDEXK_AddAB-type"/>
</dbReference>
<evidence type="ECO:0000259" key="1">
    <source>
        <dbReference type="Pfam" id="PF12705"/>
    </source>
</evidence>
<dbReference type="Proteomes" id="UP000253628">
    <property type="component" value="Unassembled WGS sequence"/>
</dbReference>
<keyword evidence="2" id="KW-0347">Helicase</keyword>
<dbReference type="InterPro" id="IPR027417">
    <property type="entry name" value="P-loop_NTPase"/>
</dbReference>